<dbReference type="InterPro" id="IPR036264">
    <property type="entry name" value="Bact_exopeptidase_dim_dom"/>
</dbReference>
<dbReference type="InterPro" id="IPR002933">
    <property type="entry name" value="Peptidase_M20"/>
</dbReference>
<keyword evidence="5" id="KW-1185">Reference proteome</keyword>
<dbReference type="GO" id="GO:0016787">
    <property type="term" value="F:hydrolase activity"/>
    <property type="evidence" value="ECO:0007669"/>
    <property type="project" value="UniProtKB-KW"/>
</dbReference>
<dbReference type="SUPFAM" id="SSF53187">
    <property type="entry name" value="Zn-dependent exopeptidases"/>
    <property type="match status" value="1"/>
</dbReference>
<feature type="binding site" evidence="1">
    <location>
        <position position="133"/>
    </location>
    <ligand>
        <name>Mn(2+)</name>
        <dbReference type="ChEBI" id="CHEBI:29035"/>
        <label>2</label>
    </ligand>
</feature>
<dbReference type="PIRSF" id="PIRSF005962">
    <property type="entry name" value="Pept_M20D_amidohydro"/>
    <property type="match status" value="1"/>
</dbReference>
<dbReference type="CDD" id="cd03886">
    <property type="entry name" value="M20_Acy1"/>
    <property type="match status" value="1"/>
</dbReference>
<feature type="binding site" evidence="1">
    <location>
        <position position="203"/>
    </location>
    <ligand>
        <name>Mn(2+)</name>
        <dbReference type="ChEBI" id="CHEBI:29035"/>
        <label>2</label>
    </ligand>
</feature>
<dbReference type="InterPro" id="IPR011650">
    <property type="entry name" value="Peptidase_M20_dimer"/>
</dbReference>
<protein>
    <submittedName>
        <fullName evidence="4">Amidohydrolase</fullName>
    </submittedName>
</protein>
<dbReference type="Proteomes" id="UP000553776">
    <property type="component" value="Unassembled WGS sequence"/>
</dbReference>
<comment type="caution">
    <text evidence="4">The sequence shown here is derived from an EMBL/GenBank/DDBJ whole genome shotgun (WGS) entry which is preliminary data.</text>
</comment>
<name>A0A841TZL9_9BACL</name>
<proteinExistence type="predicted"/>
<keyword evidence="1" id="KW-0479">Metal-binding</keyword>
<feature type="binding site" evidence="1">
    <location>
        <position position="135"/>
    </location>
    <ligand>
        <name>Mn(2+)</name>
        <dbReference type="ChEBI" id="CHEBI:29035"/>
        <label>2</label>
    </ligand>
</feature>
<dbReference type="Pfam" id="PF07687">
    <property type="entry name" value="M20_dimer"/>
    <property type="match status" value="1"/>
</dbReference>
<dbReference type="AlphaFoldDB" id="A0A841TZL9"/>
<sequence>MDPAADRESEAKGANDLANDRWQAEETDIAGIFRWLEEREEDWIRLRREFHRRPELLFDVDRTAARVAELLEQGGLEVRRNVGRHFGKGVVGVLRGGRPGRTVLLRADMDALPIREAEGAPCRSEIEGAMHACGHDAHMAMLIAAALGLSRFREKLAGTVLFVFQPAEEGAVPSPTDGVLRSGGRDMVESGAADEASAAFALHVWPQLPVGEMAVHRREAMASSTHFQVSFRGRSGHHGSPHLAADALLMAAHFVTEAHSAAAAASDPLEPFSLAFGKLRAGTVGNAIAESAEVSGTYRAFADDTVARIRSVLERCAAACADRFGGSSETRFRMGKALINDQEAVKLALRAGASVFGQDRVRLLEKPSLAGEDFAYFLDKAPGAMLLIGVGNEERGIIHPLHHPSFDLDERALALGAKLHVQLAVDALSADAEPQP</sequence>
<keyword evidence="1" id="KW-0464">Manganese</keyword>
<feature type="domain" description="Peptidase M20 dimerisation" evidence="3">
    <location>
        <begin position="225"/>
        <end position="316"/>
    </location>
</feature>
<feature type="binding site" evidence="1">
    <location>
        <position position="169"/>
    </location>
    <ligand>
        <name>Mn(2+)</name>
        <dbReference type="ChEBI" id="CHEBI:29035"/>
        <label>2</label>
    </ligand>
</feature>
<evidence type="ECO:0000259" key="3">
    <source>
        <dbReference type="Pfam" id="PF07687"/>
    </source>
</evidence>
<dbReference type="Gene3D" id="3.30.70.360">
    <property type="match status" value="1"/>
</dbReference>
<dbReference type="InterPro" id="IPR017439">
    <property type="entry name" value="Amidohydrolase"/>
</dbReference>
<comment type="cofactor">
    <cofactor evidence="1">
        <name>Mn(2+)</name>
        <dbReference type="ChEBI" id="CHEBI:29035"/>
    </cofactor>
    <text evidence="1">The Mn(2+) ion enhances activity.</text>
</comment>
<evidence type="ECO:0000256" key="1">
    <source>
        <dbReference type="PIRSR" id="PIRSR005962-1"/>
    </source>
</evidence>
<dbReference type="Gene3D" id="3.40.630.10">
    <property type="entry name" value="Zn peptidases"/>
    <property type="match status" value="1"/>
</dbReference>
<keyword evidence="4" id="KW-0378">Hydrolase</keyword>
<feature type="region of interest" description="Disordered" evidence="2">
    <location>
        <begin position="1"/>
        <end position="20"/>
    </location>
</feature>
<dbReference type="GO" id="GO:0046872">
    <property type="term" value="F:metal ion binding"/>
    <property type="evidence" value="ECO:0007669"/>
    <property type="project" value="UniProtKB-KW"/>
</dbReference>
<reference evidence="4 5" key="1">
    <citation type="submission" date="2020-08" db="EMBL/GenBank/DDBJ databases">
        <title>Cohnella phylogeny.</title>
        <authorList>
            <person name="Dunlap C."/>
        </authorList>
    </citation>
    <scope>NUCLEOTIDE SEQUENCE [LARGE SCALE GENOMIC DNA]</scope>
    <source>
        <strain evidence="4 5">DSM 25239</strain>
    </source>
</reference>
<feature type="binding site" evidence="1">
    <location>
        <position position="402"/>
    </location>
    <ligand>
        <name>Mn(2+)</name>
        <dbReference type="ChEBI" id="CHEBI:29035"/>
        <label>2</label>
    </ligand>
</feature>
<organism evidence="4 5">
    <name type="scientific">Cohnella xylanilytica</name>
    <dbReference type="NCBI Taxonomy" id="557555"/>
    <lineage>
        <taxon>Bacteria</taxon>
        <taxon>Bacillati</taxon>
        <taxon>Bacillota</taxon>
        <taxon>Bacilli</taxon>
        <taxon>Bacillales</taxon>
        <taxon>Paenibacillaceae</taxon>
        <taxon>Cohnella</taxon>
    </lineage>
</organism>
<gene>
    <name evidence="4" type="ORF">H7B90_08085</name>
</gene>
<accession>A0A841TZL9</accession>
<evidence type="ECO:0000256" key="2">
    <source>
        <dbReference type="SAM" id="MobiDB-lite"/>
    </source>
</evidence>
<dbReference type="PANTHER" id="PTHR11014:SF63">
    <property type="entry name" value="METALLOPEPTIDASE, PUTATIVE (AFU_ORTHOLOGUE AFUA_6G09600)-RELATED"/>
    <property type="match status" value="1"/>
</dbReference>
<dbReference type="EMBL" id="JACJVR010000028">
    <property type="protein sequence ID" value="MBB6691351.1"/>
    <property type="molecule type" value="Genomic_DNA"/>
</dbReference>
<evidence type="ECO:0000313" key="5">
    <source>
        <dbReference type="Proteomes" id="UP000553776"/>
    </source>
</evidence>
<dbReference type="Pfam" id="PF01546">
    <property type="entry name" value="Peptidase_M20"/>
    <property type="match status" value="1"/>
</dbReference>
<evidence type="ECO:0000313" key="4">
    <source>
        <dbReference type="EMBL" id="MBB6691351.1"/>
    </source>
</evidence>
<dbReference type="PANTHER" id="PTHR11014">
    <property type="entry name" value="PEPTIDASE M20 FAMILY MEMBER"/>
    <property type="match status" value="1"/>
</dbReference>
<dbReference type="SUPFAM" id="SSF55031">
    <property type="entry name" value="Bacterial exopeptidase dimerisation domain"/>
    <property type="match status" value="1"/>
</dbReference>
<dbReference type="NCBIfam" id="TIGR01891">
    <property type="entry name" value="amidohydrolases"/>
    <property type="match status" value="1"/>
</dbReference>